<dbReference type="InterPro" id="IPR016188">
    <property type="entry name" value="PurM-like_N"/>
</dbReference>
<feature type="binding site" evidence="8">
    <location>
        <position position="265"/>
    </location>
    <ligand>
        <name>Mg(2+)</name>
        <dbReference type="ChEBI" id="CHEBI:18420"/>
        <label>2</label>
    </ligand>
</feature>
<feature type="region of interest" description="Disordered" evidence="9">
    <location>
        <begin position="215"/>
        <end position="240"/>
    </location>
</feature>
<dbReference type="GO" id="GO:0004642">
    <property type="term" value="F:phosphoribosylformylglycinamidine synthase activity"/>
    <property type="evidence" value="ECO:0007669"/>
    <property type="project" value="UniProtKB-UniRule"/>
</dbReference>
<dbReference type="PANTHER" id="PTHR43555:SF1">
    <property type="entry name" value="PHOSPHORIBOSYLFORMYLGLYCINAMIDINE SYNTHASE SUBUNIT PURL"/>
    <property type="match status" value="1"/>
</dbReference>
<dbReference type="HAMAP" id="MF_00420">
    <property type="entry name" value="PurL_2"/>
    <property type="match status" value="1"/>
</dbReference>
<comment type="catalytic activity">
    <reaction evidence="8">
        <text>N(2)-formyl-N(1)-(5-phospho-beta-D-ribosyl)glycinamide + L-glutamine + ATP + H2O = 2-formamido-N(1)-(5-O-phospho-beta-D-ribosyl)acetamidine + L-glutamate + ADP + phosphate + H(+)</text>
        <dbReference type="Rhea" id="RHEA:17129"/>
        <dbReference type="ChEBI" id="CHEBI:15377"/>
        <dbReference type="ChEBI" id="CHEBI:15378"/>
        <dbReference type="ChEBI" id="CHEBI:29985"/>
        <dbReference type="ChEBI" id="CHEBI:30616"/>
        <dbReference type="ChEBI" id="CHEBI:43474"/>
        <dbReference type="ChEBI" id="CHEBI:58359"/>
        <dbReference type="ChEBI" id="CHEBI:147286"/>
        <dbReference type="ChEBI" id="CHEBI:147287"/>
        <dbReference type="ChEBI" id="CHEBI:456216"/>
        <dbReference type="EC" id="6.3.5.3"/>
    </reaction>
</comment>
<feature type="active site" description="Proton acceptor" evidence="8">
    <location>
        <position position="90"/>
    </location>
</feature>
<feature type="binding site" evidence="8">
    <location>
        <position position="492"/>
    </location>
    <ligand>
        <name>ATP</name>
        <dbReference type="ChEBI" id="CHEBI:30616"/>
    </ligand>
</feature>
<dbReference type="CDD" id="cd02204">
    <property type="entry name" value="PurL_repeat2"/>
    <property type="match status" value="1"/>
</dbReference>
<dbReference type="Proteomes" id="UP000199476">
    <property type="component" value="Unassembled WGS sequence"/>
</dbReference>
<evidence type="ECO:0000256" key="2">
    <source>
        <dbReference type="ARBA" id="ARBA00022598"/>
    </source>
</evidence>
<feature type="binding site" evidence="8">
    <location>
        <begin position="89"/>
        <end position="92"/>
    </location>
    <ligand>
        <name>substrate</name>
    </ligand>
</feature>
<comment type="similarity">
    <text evidence="8">Belongs to the FGAMS family.</text>
</comment>
<organism evidence="13 14">
    <name type="scientific">Halarsenatibacter silvermanii</name>
    <dbReference type="NCBI Taxonomy" id="321763"/>
    <lineage>
        <taxon>Bacteria</taxon>
        <taxon>Bacillati</taxon>
        <taxon>Bacillota</taxon>
        <taxon>Clostridia</taxon>
        <taxon>Halanaerobiales</taxon>
        <taxon>Halarsenatibacteraceae</taxon>
        <taxon>Halarsenatibacter</taxon>
    </lineage>
</organism>
<accession>A0A1G9PUE3</accession>
<keyword evidence="1 8" id="KW-0963">Cytoplasm</keyword>
<feature type="binding site" evidence="8">
    <location>
        <position position="530"/>
    </location>
    <ligand>
        <name>Mg(2+)</name>
        <dbReference type="ChEBI" id="CHEBI:18420"/>
        <label>1</label>
    </ligand>
</feature>
<dbReference type="Gene3D" id="3.90.650.10">
    <property type="entry name" value="PurM-like C-terminal domain"/>
    <property type="match status" value="2"/>
</dbReference>
<dbReference type="GO" id="GO:0005524">
    <property type="term" value="F:ATP binding"/>
    <property type="evidence" value="ECO:0007669"/>
    <property type="project" value="UniProtKB-UniRule"/>
</dbReference>
<dbReference type="InterPro" id="IPR010074">
    <property type="entry name" value="PRibForGlyAmidine_synth_PurL"/>
</dbReference>
<evidence type="ECO:0000259" key="12">
    <source>
        <dbReference type="Pfam" id="PF18072"/>
    </source>
</evidence>
<comment type="subunit">
    <text evidence="8">Monomer. Part of the FGAM synthase complex composed of 1 PurL, 1 PurQ and 2 PurS subunits.</text>
</comment>
<feature type="binding site" evidence="8">
    <location>
        <position position="86"/>
    </location>
    <ligand>
        <name>ATP</name>
        <dbReference type="ChEBI" id="CHEBI:30616"/>
    </ligand>
</feature>
<dbReference type="InterPro" id="IPR036676">
    <property type="entry name" value="PurM-like_C_sf"/>
</dbReference>
<protein>
    <recommendedName>
        <fullName evidence="8">Phosphoribosylformylglycinamidine synthase subunit PurL</fullName>
        <shortName evidence="8">FGAM synthase</shortName>
        <ecNumber evidence="8">6.3.5.3</ecNumber>
    </recommendedName>
    <alternativeName>
        <fullName evidence="8">Formylglycinamide ribonucleotide amidotransferase subunit II</fullName>
        <shortName evidence="8">FGAR amidotransferase II</shortName>
        <shortName evidence="8">FGAR-AT II</shortName>
    </alternativeName>
    <alternativeName>
        <fullName evidence="8">Glutamine amidotransferase PurL</fullName>
    </alternativeName>
    <alternativeName>
        <fullName evidence="8">Phosphoribosylformylglycinamidine synthase subunit II</fullName>
    </alternativeName>
</protein>
<evidence type="ECO:0000259" key="10">
    <source>
        <dbReference type="Pfam" id="PF00586"/>
    </source>
</evidence>
<dbReference type="RefSeq" id="WP_089760636.1">
    <property type="nucleotide sequence ID" value="NZ_FNGO01000014.1"/>
</dbReference>
<dbReference type="Pfam" id="PF18072">
    <property type="entry name" value="FGAR-AT_linker"/>
    <property type="match status" value="1"/>
</dbReference>
<dbReference type="AlphaFoldDB" id="A0A1G9PUE3"/>
<dbReference type="EMBL" id="FNGO01000014">
    <property type="protein sequence ID" value="SDM02374.1"/>
    <property type="molecule type" value="Genomic_DNA"/>
</dbReference>
<evidence type="ECO:0000313" key="14">
    <source>
        <dbReference type="Proteomes" id="UP000199476"/>
    </source>
</evidence>
<comment type="function">
    <text evidence="8">Part of the phosphoribosylformylglycinamidine synthase complex involved in the purines biosynthetic pathway. Catalyzes the ATP-dependent conversion of formylglycinamide ribonucleotide (FGAR) and glutamine to yield formylglycinamidine ribonucleotide (FGAM) and glutamate. The FGAM synthase complex is composed of three subunits. PurQ produces an ammonia molecule by converting glutamine to glutamate. PurL transfers the ammonia molecule to FGAR to form FGAM in an ATP-dependent manner. PurS interacts with PurQ and PurL and is thought to assist in the transfer of the ammonia molecule from PurQ to PurL.</text>
</comment>
<feature type="binding site" evidence="8">
    <location>
        <position position="112"/>
    </location>
    <ligand>
        <name>Mg(2+)</name>
        <dbReference type="ChEBI" id="CHEBI:18420"/>
        <label>2</label>
    </ligand>
</feature>
<feature type="binding site" evidence="8">
    <location>
        <position position="529"/>
    </location>
    <ligand>
        <name>ATP</name>
        <dbReference type="ChEBI" id="CHEBI:30616"/>
    </ligand>
</feature>
<dbReference type="SUPFAM" id="SSF56042">
    <property type="entry name" value="PurM C-terminal domain-like"/>
    <property type="match status" value="2"/>
</dbReference>
<dbReference type="InterPro" id="IPR041609">
    <property type="entry name" value="PurL_linker"/>
</dbReference>
<evidence type="ECO:0000256" key="4">
    <source>
        <dbReference type="ARBA" id="ARBA00022741"/>
    </source>
</evidence>
<feature type="domain" description="PurM-like N-terminal" evidence="10">
    <location>
        <begin position="439"/>
        <end position="554"/>
    </location>
</feature>
<dbReference type="STRING" id="321763.SAMN04488692_11438"/>
<dbReference type="UniPathway" id="UPA00074">
    <property type="reaction ID" value="UER00128"/>
</dbReference>
<dbReference type="NCBIfam" id="TIGR01736">
    <property type="entry name" value="FGAM_synth_II"/>
    <property type="match status" value="1"/>
</dbReference>
<reference evidence="13 14" key="1">
    <citation type="submission" date="2016-10" db="EMBL/GenBank/DDBJ databases">
        <authorList>
            <person name="de Groot N.N."/>
        </authorList>
    </citation>
    <scope>NUCLEOTIDE SEQUENCE [LARGE SCALE GENOMIC DNA]</scope>
    <source>
        <strain evidence="13 14">SLAS-1</strain>
    </source>
</reference>
<sequence>MTDAEGNWQQEGLTAEEYDKICSDLNREPNRLELGMYGVMWSEHCSYKNSRRLLKKLPSEGEKVIQGPGENAGIVDLGEGLAAAFKVESHNHPSAVAPFKGAATGLGGIARDVISVGSRPAAALGAICLGELESERSQWLAVEAVDGILSYGKGIDVPTVRSSFNFSQAYESNPLVNAMCVGILPADREVRARAGSPGSLIILAGAATGTEGVSGASFASDELSAEEENGDKSEEVPAGRPEIEKRLISASLEIIEEDLLIGLQDLGAAGITGAASEMAGASGTGIELELEKVPLTSEDPGSYEIMLAETQERMMFSVEKSSSEKVLEILRSYDLEAEVIGTVIEDKILRVKEGEKTKADLPVGSLTEGFPIPEREMEKPDYPGDFAEKSSSDISWPGTLKEAALEMLRAPGLGANRWFLEKAGNEGRKEVLNSSEECAGALMLPDERVLVADISSRGHYCHLDPRLGSKLTTAEVARSISSCGAKPLAVTDGLNFGSPENPGVYWQLNEGIEGIGEVCRELDLPVIGGNVSLYNEGAEGSIFPTPVIGMIGIAEKDNYITSAFKKEGDVIYLLGETKAELGGSEFVRRAAGENCGSLPDLDLDQEKNIQKVCRRAAAQNLLKSACSCGSGGLFMALAAAAVSGDLGASLELNGDLSLEEELFAETPGRILVSLSSEKEEELIDMAADKGAAVRKLGQVGKKEVSLENRLNISLEEMKSAWNSAISGKLKG</sequence>
<dbReference type="InterPro" id="IPR010918">
    <property type="entry name" value="PurM-like_C_dom"/>
</dbReference>
<feature type="domain" description="PurM-like N-terminal" evidence="10">
    <location>
        <begin position="69"/>
        <end position="183"/>
    </location>
</feature>
<feature type="active site" evidence="8">
    <location>
        <position position="44"/>
    </location>
</feature>
<evidence type="ECO:0000256" key="7">
    <source>
        <dbReference type="ARBA" id="ARBA00022842"/>
    </source>
</evidence>
<evidence type="ECO:0000256" key="5">
    <source>
        <dbReference type="ARBA" id="ARBA00022755"/>
    </source>
</evidence>
<keyword evidence="3 8" id="KW-0479">Metal-binding</keyword>
<evidence type="ECO:0000259" key="11">
    <source>
        <dbReference type="Pfam" id="PF02769"/>
    </source>
</evidence>
<keyword evidence="5 8" id="KW-0658">Purine biosynthesis</keyword>
<comment type="pathway">
    <text evidence="8">Purine metabolism; IMP biosynthesis via de novo pathway; 5-amino-1-(5-phospho-D-ribosyl)imidazole from N(2)-formyl-N(1)-(5-phospho-D-ribosyl)glycinamide: step 1/2.</text>
</comment>
<dbReference type="SUPFAM" id="SSF55326">
    <property type="entry name" value="PurM N-terminal domain-like"/>
    <property type="match status" value="2"/>
</dbReference>
<dbReference type="PANTHER" id="PTHR43555">
    <property type="entry name" value="PHOSPHORIBOSYLFORMYLGLYCINAMIDINE SYNTHASE SUBUNIT PURL"/>
    <property type="match status" value="1"/>
</dbReference>
<dbReference type="GO" id="GO:0005737">
    <property type="term" value="C:cytoplasm"/>
    <property type="evidence" value="ECO:0007669"/>
    <property type="project" value="UniProtKB-SubCell"/>
</dbReference>
<evidence type="ECO:0000256" key="9">
    <source>
        <dbReference type="SAM" id="MobiDB-lite"/>
    </source>
</evidence>
<dbReference type="Pfam" id="PF00586">
    <property type="entry name" value="AIRS"/>
    <property type="match status" value="2"/>
</dbReference>
<evidence type="ECO:0000256" key="1">
    <source>
        <dbReference type="ARBA" id="ARBA00022490"/>
    </source>
</evidence>
<dbReference type="GO" id="GO:0006189">
    <property type="term" value="P:'de novo' IMP biosynthetic process"/>
    <property type="evidence" value="ECO:0007669"/>
    <property type="project" value="UniProtKB-UniRule"/>
</dbReference>
<dbReference type="NCBIfam" id="NF002290">
    <property type="entry name" value="PRK01213.1"/>
    <property type="match status" value="1"/>
</dbReference>
<dbReference type="GO" id="GO:0000287">
    <property type="term" value="F:magnesium ion binding"/>
    <property type="evidence" value="ECO:0007669"/>
    <property type="project" value="UniProtKB-UniRule"/>
</dbReference>
<feature type="binding site" evidence="8">
    <location>
        <position position="88"/>
    </location>
    <ligand>
        <name>Mg(2+)</name>
        <dbReference type="ChEBI" id="CHEBI:18420"/>
        <label>1</label>
    </ligand>
</feature>
<feature type="domain" description="PurM-like C-terminal" evidence="11">
    <location>
        <begin position="197"/>
        <end position="351"/>
    </location>
</feature>
<keyword evidence="14" id="KW-1185">Reference proteome</keyword>
<keyword evidence="7 8" id="KW-0460">Magnesium</keyword>
<evidence type="ECO:0000256" key="6">
    <source>
        <dbReference type="ARBA" id="ARBA00022840"/>
    </source>
</evidence>
<gene>
    <name evidence="8" type="primary">purL</name>
    <name evidence="13" type="ORF">SAMN04488692_11438</name>
</gene>
<keyword evidence="2 8" id="KW-0436">Ligase</keyword>
<proteinExistence type="inferred from homology"/>
<feature type="domain" description="PurM-like C-terminal" evidence="11">
    <location>
        <begin position="566"/>
        <end position="703"/>
    </location>
</feature>
<feature type="binding site" evidence="8">
    <location>
        <position position="47"/>
    </location>
    <ligand>
        <name>ATP</name>
        <dbReference type="ChEBI" id="CHEBI:30616"/>
    </ligand>
</feature>
<dbReference type="CDD" id="cd02203">
    <property type="entry name" value="PurL_repeat1"/>
    <property type="match status" value="1"/>
</dbReference>
<dbReference type="InterPro" id="IPR036921">
    <property type="entry name" value="PurM-like_N_sf"/>
</dbReference>
<feature type="compositionally biased region" description="Basic and acidic residues" evidence="9">
    <location>
        <begin position="230"/>
        <end position="240"/>
    </location>
</feature>
<keyword evidence="4 8" id="KW-0547">Nucleotide-binding</keyword>
<feature type="binding site" evidence="8">
    <location>
        <position position="111"/>
    </location>
    <ligand>
        <name>substrate</name>
    </ligand>
</feature>
<feature type="binding site" evidence="8">
    <location>
        <position position="532"/>
    </location>
    <ligand>
        <name>substrate</name>
    </ligand>
</feature>
<dbReference type="PIRSF" id="PIRSF001587">
    <property type="entry name" value="FGAM_synthase_II"/>
    <property type="match status" value="1"/>
</dbReference>
<dbReference type="Pfam" id="PF02769">
    <property type="entry name" value="AIRS_C"/>
    <property type="match status" value="2"/>
</dbReference>
<feature type="domain" description="Phosphoribosylformylglycinamidine synthase linker" evidence="12">
    <location>
        <begin position="12"/>
        <end position="48"/>
    </location>
</feature>
<evidence type="ECO:0000313" key="13">
    <source>
        <dbReference type="EMBL" id="SDM02374.1"/>
    </source>
</evidence>
<dbReference type="EC" id="6.3.5.3" evidence="8"/>
<dbReference type="OrthoDB" id="9804441at2"/>
<comment type="caution">
    <text evidence="8">Lacks conserved residue(s) required for the propagation of feature annotation.</text>
</comment>
<comment type="subcellular location">
    <subcellularLocation>
        <location evidence="8">Cytoplasm</location>
    </subcellularLocation>
</comment>
<evidence type="ECO:0000256" key="3">
    <source>
        <dbReference type="ARBA" id="ARBA00022723"/>
    </source>
</evidence>
<keyword evidence="6 8" id="KW-0067">ATP-binding</keyword>
<dbReference type="Gene3D" id="3.30.1330.10">
    <property type="entry name" value="PurM-like, N-terminal domain"/>
    <property type="match status" value="2"/>
</dbReference>
<evidence type="ECO:0000256" key="8">
    <source>
        <dbReference type="HAMAP-Rule" id="MF_00420"/>
    </source>
</evidence>
<name>A0A1G9PUE3_9FIRM</name>